<dbReference type="InterPro" id="IPR027417">
    <property type="entry name" value="P-loop_NTPase"/>
</dbReference>
<evidence type="ECO:0000256" key="1">
    <source>
        <dbReference type="ARBA" id="ARBA00022737"/>
    </source>
</evidence>
<dbReference type="InterPro" id="IPR036388">
    <property type="entry name" value="WH-like_DNA-bd_sf"/>
</dbReference>
<feature type="domain" description="NB-ARC" evidence="3">
    <location>
        <begin position="90"/>
        <end position="240"/>
    </location>
</feature>
<dbReference type="InterPro" id="IPR032675">
    <property type="entry name" value="LRR_dom_sf"/>
</dbReference>
<dbReference type="Proteomes" id="UP000507222">
    <property type="component" value="Unassembled WGS sequence"/>
</dbReference>
<dbReference type="GO" id="GO:0043531">
    <property type="term" value="F:ADP binding"/>
    <property type="evidence" value="ECO:0007669"/>
    <property type="project" value="InterPro"/>
</dbReference>
<evidence type="ECO:0000259" key="3">
    <source>
        <dbReference type="Pfam" id="PF00931"/>
    </source>
</evidence>
<dbReference type="EMBL" id="CAEKDK010000007">
    <property type="protein sequence ID" value="CAB4287469.1"/>
    <property type="molecule type" value="Genomic_DNA"/>
</dbReference>
<dbReference type="Gene3D" id="1.10.10.10">
    <property type="entry name" value="Winged helix-like DNA-binding domain superfamily/Winged helix DNA-binding domain"/>
    <property type="match status" value="1"/>
</dbReference>
<dbReference type="GO" id="GO:0006952">
    <property type="term" value="P:defense response"/>
    <property type="evidence" value="ECO:0007669"/>
    <property type="project" value="UniProtKB-KW"/>
</dbReference>
<evidence type="ECO:0008006" key="7">
    <source>
        <dbReference type="Google" id="ProtNLM"/>
    </source>
</evidence>
<dbReference type="InterPro" id="IPR002182">
    <property type="entry name" value="NB-ARC"/>
</dbReference>
<gene>
    <name evidence="5" type="ORF">CURHAP_LOCUS45411</name>
</gene>
<dbReference type="PANTHER" id="PTHR36766">
    <property type="entry name" value="PLANT BROAD-SPECTRUM MILDEW RESISTANCE PROTEIN RPW8"/>
    <property type="match status" value="1"/>
</dbReference>
<evidence type="ECO:0000313" key="6">
    <source>
        <dbReference type="Proteomes" id="UP000507222"/>
    </source>
</evidence>
<dbReference type="Gene3D" id="3.40.50.300">
    <property type="entry name" value="P-loop containing nucleotide triphosphate hydrolases"/>
    <property type="match status" value="1"/>
</dbReference>
<organism evidence="5 6">
    <name type="scientific">Prunus armeniaca</name>
    <name type="common">Apricot</name>
    <name type="synonym">Armeniaca vulgaris</name>
    <dbReference type="NCBI Taxonomy" id="36596"/>
    <lineage>
        <taxon>Eukaryota</taxon>
        <taxon>Viridiplantae</taxon>
        <taxon>Streptophyta</taxon>
        <taxon>Embryophyta</taxon>
        <taxon>Tracheophyta</taxon>
        <taxon>Spermatophyta</taxon>
        <taxon>Magnoliopsida</taxon>
        <taxon>eudicotyledons</taxon>
        <taxon>Gunneridae</taxon>
        <taxon>Pentapetalae</taxon>
        <taxon>rosids</taxon>
        <taxon>fabids</taxon>
        <taxon>Rosales</taxon>
        <taxon>Rosaceae</taxon>
        <taxon>Amygdaloideae</taxon>
        <taxon>Amygdaleae</taxon>
        <taxon>Prunus</taxon>
    </lineage>
</organism>
<dbReference type="AlphaFoldDB" id="A0A6J5VEJ5"/>
<dbReference type="Gene3D" id="1.10.8.430">
    <property type="entry name" value="Helical domain of apoptotic protease-activating factors"/>
    <property type="match status" value="1"/>
</dbReference>
<dbReference type="PANTHER" id="PTHR36766:SF3">
    <property type="entry name" value="RPW8 DOMAIN-CONTAINING PROTEIN"/>
    <property type="match status" value="1"/>
</dbReference>
<proteinExistence type="predicted"/>
<dbReference type="Pfam" id="PF23598">
    <property type="entry name" value="LRR_14"/>
    <property type="match status" value="1"/>
</dbReference>
<dbReference type="SUPFAM" id="SSF52058">
    <property type="entry name" value="L domain-like"/>
    <property type="match status" value="1"/>
</dbReference>
<keyword evidence="2" id="KW-0611">Plant defense</keyword>
<dbReference type="Gene3D" id="3.80.10.10">
    <property type="entry name" value="Ribonuclease Inhibitor"/>
    <property type="match status" value="1"/>
</dbReference>
<keyword evidence="1" id="KW-0677">Repeat</keyword>
<sequence>MPKYHDQLLELDRSLKRQLDLIPVQALRDGRTSLLMQTEQAGKLDELIGYEKENLELTRRIERILPKPETETSKAARLPVGLGVPLKELKKLLEDGVSRLVLTGPQGYGKTTLAKQFCQDEDVKDIFKNNIFFVLVSKKPTLEHIVQQLYRHKEYQVPNDLHLEEIAVLRLQNFLKEQGQNPVLLVLDDVWSESVLDKFDQFKMSNYKILVTSISEFPRFGYAYRLKPLNDEDAMTLFHRSASLRDESSYVPQPLARQIVERCKGFPLAITAIGRKLCGQSFETWTRRLRVWCEDSSLLDSETDFLGCFQRNLDALDKKRPSIRECFIDLGSFPENQRIHVADLIDIWTELYELDEDTLPIANLHELTSLSLANYIVTREEKMKVDGYYSEHFLTQHYMLRQLAIYRASRDAIVHRERLILDICGNNLPSWLKEQKAQPVKARLLSISTDGMFSTKWPNMQLPEVEVLVLTFQTKSYALPEFVEKLEKLKALVVTYYGSYPAELRKFWLLGSLPNLKRIRLVRISIPSIRKSPIVLKSLQKISFFRCNIGEDFVHCSIKLSDALPNLAEMNIDFCNDLMELPDKLCGLFHLKKLSITNCCRLSTLPVGIGQLANLEVLRLRSCTDLLKLPGSIRKLKRLNFLDISDCSSIMELPEYIGEMCSLRKLNIRHCSKLKELPQSVSKLEQLKDVICDEATEKLWQPFLPSFRNICIKVAM</sequence>
<accession>A0A6J5VEJ5</accession>
<evidence type="ECO:0000256" key="2">
    <source>
        <dbReference type="ARBA" id="ARBA00022821"/>
    </source>
</evidence>
<dbReference type="InterPro" id="IPR055414">
    <property type="entry name" value="LRR_R13L4/SHOC2-like"/>
</dbReference>
<evidence type="ECO:0000313" key="5">
    <source>
        <dbReference type="EMBL" id="CAB4287469.1"/>
    </source>
</evidence>
<protein>
    <recommendedName>
        <fullName evidence="7">NB-ARC domain-containing protein</fullName>
    </recommendedName>
</protein>
<dbReference type="PRINTS" id="PR00364">
    <property type="entry name" value="DISEASERSIST"/>
</dbReference>
<dbReference type="InterPro" id="IPR042197">
    <property type="entry name" value="Apaf_helical"/>
</dbReference>
<feature type="domain" description="Disease resistance R13L4/SHOC-2-like LRR" evidence="4">
    <location>
        <begin position="583"/>
        <end position="708"/>
    </location>
</feature>
<name>A0A6J5VEJ5_PRUAR</name>
<dbReference type="Pfam" id="PF00931">
    <property type="entry name" value="NB-ARC"/>
    <property type="match status" value="1"/>
</dbReference>
<dbReference type="SUPFAM" id="SSF52540">
    <property type="entry name" value="P-loop containing nucleoside triphosphate hydrolases"/>
    <property type="match status" value="1"/>
</dbReference>
<reference evidence="5 6" key="1">
    <citation type="submission" date="2020-05" db="EMBL/GenBank/DDBJ databases">
        <authorList>
            <person name="Campoy J."/>
            <person name="Schneeberger K."/>
            <person name="Spophaly S."/>
        </authorList>
    </citation>
    <scope>NUCLEOTIDE SEQUENCE [LARGE SCALE GENOMIC DNA]</scope>
    <source>
        <strain evidence="5">PruArmRojPasFocal</strain>
    </source>
</reference>
<evidence type="ECO:0000259" key="4">
    <source>
        <dbReference type="Pfam" id="PF23598"/>
    </source>
</evidence>